<feature type="region of interest" description="Disordered" evidence="1">
    <location>
        <begin position="249"/>
        <end position="394"/>
    </location>
</feature>
<name>A0A9N9TB42_PHYSR</name>
<evidence type="ECO:0000256" key="2">
    <source>
        <dbReference type="SAM" id="SignalP"/>
    </source>
</evidence>
<gene>
    <name evidence="3" type="ORF">PHYEVI_LOCUS1279</name>
</gene>
<feature type="compositionally biased region" description="Low complexity" evidence="1">
    <location>
        <begin position="326"/>
        <end position="394"/>
    </location>
</feature>
<feature type="region of interest" description="Disordered" evidence="1">
    <location>
        <begin position="428"/>
        <end position="474"/>
    </location>
</feature>
<reference evidence="3" key="1">
    <citation type="submission" date="2022-01" db="EMBL/GenBank/DDBJ databases">
        <authorList>
            <person name="King R."/>
        </authorList>
    </citation>
    <scope>NUCLEOTIDE SEQUENCE</scope>
</reference>
<feature type="compositionally biased region" description="Polar residues" evidence="1">
    <location>
        <begin position="459"/>
        <end position="474"/>
    </location>
</feature>
<feature type="compositionally biased region" description="Basic and acidic residues" evidence="1">
    <location>
        <begin position="276"/>
        <end position="287"/>
    </location>
</feature>
<organism evidence="3 4">
    <name type="scientific">Phyllotreta striolata</name>
    <name type="common">Striped flea beetle</name>
    <name type="synonym">Crioceris striolata</name>
    <dbReference type="NCBI Taxonomy" id="444603"/>
    <lineage>
        <taxon>Eukaryota</taxon>
        <taxon>Metazoa</taxon>
        <taxon>Ecdysozoa</taxon>
        <taxon>Arthropoda</taxon>
        <taxon>Hexapoda</taxon>
        <taxon>Insecta</taxon>
        <taxon>Pterygota</taxon>
        <taxon>Neoptera</taxon>
        <taxon>Endopterygota</taxon>
        <taxon>Coleoptera</taxon>
        <taxon>Polyphaga</taxon>
        <taxon>Cucujiformia</taxon>
        <taxon>Chrysomeloidea</taxon>
        <taxon>Chrysomelidae</taxon>
        <taxon>Galerucinae</taxon>
        <taxon>Alticini</taxon>
        <taxon>Phyllotreta</taxon>
    </lineage>
</organism>
<feature type="signal peptide" evidence="2">
    <location>
        <begin position="1"/>
        <end position="20"/>
    </location>
</feature>
<proteinExistence type="predicted"/>
<keyword evidence="2" id="KW-0732">Signal</keyword>
<evidence type="ECO:0000313" key="4">
    <source>
        <dbReference type="Proteomes" id="UP001153712"/>
    </source>
</evidence>
<evidence type="ECO:0000256" key="1">
    <source>
        <dbReference type="SAM" id="MobiDB-lite"/>
    </source>
</evidence>
<protein>
    <submittedName>
        <fullName evidence="3">Uncharacterized protein</fullName>
    </submittedName>
</protein>
<evidence type="ECO:0000313" key="3">
    <source>
        <dbReference type="EMBL" id="CAG9854819.1"/>
    </source>
</evidence>
<feature type="compositionally biased region" description="Low complexity" evidence="1">
    <location>
        <begin position="428"/>
        <end position="458"/>
    </location>
</feature>
<feature type="chain" id="PRO_5040108610" evidence="2">
    <location>
        <begin position="21"/>
        <end position="588"/>
    </location>
</feature>
<dbReference type="Proteomes" id="UP001153712">
    <property type="component" value="Chromosome 1"/>
</dbReference>
<feature type="compositionally biased region" description="Low complexity" evidence="1">
    <location>
        <begin position="249"/>
        <end position="275"/>
    </location>
</feature>
<feature type="compositionally biased region" description="Low complexity" evidence="1">
    <location>
        <begin position="297"/>
        <end position="316"/>
    </location>
</feature>
<keyword evidence="4" id="KW-1185">Reference proteome</keyword>
<dbReference type="AlphaFoldDB" id="A0A9N9TB42"/>
<accession>A0A9N9TB42</accession>
<sequence>MVIIKFSVLLIFTIFTTTLSLYISEENEDDSNHLGAISSFMLRKENVSFMVKVFGDKRSWLGYGIAIGSRQVLISSDILNEYLIKSATITVKIDYQHYKVENFLKSDILFNEEQLTILELEQEMPETVEIIPLISEEELEEAITDKIEATIIGFSNIHEPSTPKVTLLPGEECINDYILYFDTPSILDIFNSTQHFCFFPMKEVLLTQLYGSTLIINEKLAGIKLRNQHPYNTLYSKITSFSRFFNSTAPDDTTTKKSSTSQNTVTEESTTTPEVTKTEDTTREKITTPENTETEESTTTPDVTTTEDTTTDKITSPENTITQDSTTTPEVTTTEDTMTEKITTPENTETEESTTTPEVTTTEDTVTEKITTPENTETEESTTTPEVTTTEDTTTEKITTPENTITQDSTTIPEVTTTEDTVTEKIITPENPETEESTTTSEVTTTEDTTTEKSSTPENTVTEESTFESSKYEISTETEYTKSAKNMTCETSGGTKSESMSTKVTTPLTPIESKEMFEENTTLEPTDTKNSTNGSKFERPLTVIRLIVRVLQNIRKYLQGKLITLCSSIFLRIINFFKFLIKVLTSMF</sequence>
<dbReference type="EMBL" id="OU900094">
    <property type="protein sequence ID" value="CAG9854819.1"/>
    <property type="molecule type" value="Genomic_DNA"/>
</dbReference>